<comment type="subcellular location">
    <subcellularLocation>
        <location evidence="1">Cell membrane</location>
        <topology evidence="1">Multi-pass membrane protein</topology>
    </subcellularLocation>
</comment>
<dbReference type="Pfam" id="PF04066">
    <property type="entry name" value="MrpF_PhaF"/>
    <property type="match status" value="1"/>
</dbReference>
<evidence type="ECO:0000313" key="10">
    <source>
        <dbReference type="Proteomes" id="UP000320876"/>
    </source>
</evidence>
<keyword evidence="4" id="KW-1003">Cell membrane</keyword>
<dbReference type="AlphaFoldDB" id="A0A542DEE6"/>
<proteinExistence type="inferred from homology"/>
<evidence type="ECO:0000256" key="2">
    <source>
        <dbReference type="ARBA" id="ARBA00009212"/>
    </source>
</evidence>
<dbReference type="PANTHER" id="PTHR34702:SF1">
    <property type="entry name" value="NA(+)_H(+) ANTIPORTER SUBUNIT F"/>
    <property type="match status" value="1"/>
</dbReference>
<keyword evidence="6 8" id="KW-1133">Transmembrane helix</keyword>
<dbReference type="PANTHER" id="PTHR34702">
    <property type="entry name" value="NA(+)/H(+) ANTIPORTER SUBUNIT F1"/>
    <property type="match status" value="1"/>
</dbReference>
<evidence type="ECO:0000256" key="8">
    <source>
        <dbReference type="SAM" id="Phobius"/>
    </source>
</evidence>
<accession>A0A542DEE6</accession>
<feature type="transmembrane region" description="Helical" evidence="8">
    <location>
        <begin position="33"/>
        <end position="53"/>
    </location>
</feature>
<keyword evidence="10" id="KW-1185">Reference proteome</keyword>
<evidence type="ECO:0000256" key="7">
    <source>
        <dbReference type="ARBA" id="ARBA00023136"/>
    </source>
</evidence>
<feature type="transmembrane region" description="Helical" evidence="8">
    <location>
        <begin position="60"/>
        <end position="81"/>
    </location>
</feature>
<evidence type="ECO:0000256" key="1">
    <source>
        <dbReference type="ARBA" id="ARBA00004651"/>
    </source>
</evidence>
<keyword evidence="5 8" id="KW-0812">Transmembrane</keyword>
<name>A0A542DEE6_AMYCI</name>
<reference evidence="9 10" key="1">
    <citation type="submission" date="2019-06" db="EMBL/GenBank/DDBJ databases">
        <title>Sequencing the genomes of 1000 actinobacteria strains.</title>
        <authorList>
            <person name="Klenk H.-P."/>
        </authorList>
    </citation>
    <scope>NUCLEOTIDE SEQUENCE [LARGE SCALE GENOMIC DNA]</scope>
    <source>
        <strain evidence="9 10">DSM 45679</strain>
    </source>
</reference>
<gene>
    <name evidence="9" type="ORF">FB471_1112</name>
</gene>
<evidence type="ECO:0000256" key="4">
    <source>
        <dbReference type="ARBA" id="ARBA00022475"/>
    </source>
</evidence>
<evidence type="ECO:0000256" key="5">
    <source>
        <dbReference type="ARBA" id="ARBA00022692"/>
    </source>
</evidence>
<organism evidence="9 10">
    <name type="scientific">Amycolatopsis cihanbeyliensis</name>
    <dbReference type="NCBI Taxonomy" id="1128664"/>
    <lineage>
        <taxon>Bacteria</taxon>
        <taxon>Bacillati</taxon>
        <taxon>Actinomycetota</taxon>
        <taxon>Actinomycetes</taxon>
        <taxon>Pseudonocardiales</taxon>
        <taxon>Pseudonocardiaceae</taxon>
        <taxon>Amycolatopsis</taxon>
    </lineage>
</organism>
<comment type="similarity">
    <text evidence="2">Belongs to the CPA3 antiporters (TC 2.A.63) subunit F family.</text>
</comment>
<keyword evidence="3" id="KW-0813">Transport</keyword>
<dbReference type="RefSeq" id="WP_141996239.1">
    <property type="nucleotide sequence ID" value="NZ_VFML01000001.1"/>
</dbReference>
<evidence type="ECO:0000256" key="6">
    <source>
        <dbReference type="ARBA" id="ARBA00022989"/>
    </source>
</evidence>
<dbReference type="EMBL" id="VFML01000001">
    <property type="protein sequence ID" value="TQJ01432.1"/>
    <property type="molecule type" value="Genomic_DNA"/>
</dbReference>
<dbReference type="Proteomes" id="UP000320876">
    <property type="component" value="Unassembled WGS sequence"/>
</dbReference>
<dbReference type="InterPro" id="IPR007208">
    <property type="entry name" value="MrpF/PhaF-like"/>
</dbReference>
<sequence length="88" mass="9467">MTVVFSVAFGLLSLAALLTLARLVRGPRTLDRILALDMLLVLILAGVGVEMAMSQRPLNVALLLSVALLAFVGSLCAVKLAERREEYQ</sequence>
<dbReference type="GO" id="GO:0005886">
    <property type="term" value="C:plasma membrane"/>
    <property type="evidence" value="ECO:0007669"/>
    <property type="project" value="UniProtKB-SubCell"/>
</dbReference>
<comment type="caution">
    <text evidence="9">The sequence shown here is derived from an EMBL/GenBank/DDBJ whole genome shotgun (WGS) entry which is preliminary data.</text>
</comment>
<protein>
    <submittedName>
        <fullName evidence="9">Multisubunit sodium/proton antiporter MrpF subunit</fullName>
    </submittedName>
</protein>
<evidence type="ECO:0000313" key="9">
    <source>
        <dbReference type="EMBL" id="TQJ01432.1"/>
    </source>
</evidence>
<keyword evidence="7 8" id="KW-0472">Membrane</keyword>
<evidence type="ECO:0000256" key="3">
    <source>
        <dbReference type="ARBA" id="ARBA00022448"/>
    </source>
</evidence>
<dbReference type="GO" id="GO:0015385">
    <property type="term" value="F:sodium:proton antiporter activity"/>
    <property type="evidence" value="ECO:0007669"/>
    <property type="project" value="TreeGrafter"/>
</dbReference>